<dbReference type="InterPro" id="IPR014017">
    <property type="entry name" value="DNA_helicase_UvrD-like_C"/>
</dbReference>
<dbReference type="InterPro" id="IPR000212">
    <property type="entry name" value="DNA_helicase_UvrD/REP"/>
</dbReference>
<dbReference type="Gene3D" id="3.40.50.300">
    <property type="entry name" value="P-loop containing nucleotide triphosphate hydrolases"/>
    <property type="match status" value="2"/>
</dbReference>
<feature type="domain" description="UvrD-like helicase ATP-binding" evidence="12">
    <location>
        <begin position="5"/>
        <end position="285"/>
    </location>
</feature>
<dbReference type="GO" id="GO:0005524">
    <property type="term" value="F:ATP binding"/>
    <property type="evidence" value="ECO:0007669"/>
    <property type="project" value="UniProtKB-UniRule"/>
</dbReference>
<comment type="catalytic activity">
    <reaction evidence="9 11">
        <text>ATP + H2O = ADP + phosphate + H(+)</text>
        <dbReference type="Rhea" id="RHEA:13065"/>
        <dbReference type="ChEBI" id="CHEBI:15377"/>
        <dbReference type="ChEBI" id="CHEBI:15378"/>
        <dbReference type="ChEBI" id="CHEBI:30616"/>
        <dbReference type="ChEBI" id="CHEBI:43474"/>
        <dbReference type="ChEBI" id="CHEBI:456216"/>
        <dbReference type="EC" id="5.6.2.4"/>
    </reaction>
</comment>
<evidence type="ECO:0000256" key="2">
    <source>
        <dbReference type="ARBA" id="ARBA00022741"/>
    </source>
</evidence>
<keyword evidence="5 10" id="KW-0067">ATP-binding</keyword>
<sequence>MSIYDTLNNEQREAVFCTEGPLLMLAGAGSGKTRSLTHRIAYLIEEKGVAPWNILAITFTNKAAQEMRERVDALVGYGSEDIWISTFHATCSRILRRHIDLLGYDRNFTIYDASDQKSLMKEVLKEMKIDTKQFPERSVMSEISSAKNEYKSPLDYRNEYGSNFRNQRIADIYEHYQKRLKENNALDFDDLLVKMVDLFQTNPDVLEHYQDRFQYIMVDEYQDTNTVQFLLVSLLAKKYRNLCVVGDDDQSIYKFRGANIYNILNFEKVFPDAQVIRLEQNYRSTQNILNAANGVIANNKGRKEKKLWTENQKGELVHFKQYDTEYDEADGVVSRINFLAMRGVQYKDMAILYRTNAQSRIFEEKLKQKNIPYAIVRGISFYDRKEIKDLMSYLKVVDSGMDDLSVKRIINVPKRGIGQTTINRLQEFAILNQMSFLDAVFNADEIPEVTRALAKLHKFADMIEEFREYASEHEISELLEHILDVTQYRAELEAEGTDESISRLEDIEELFNDIAYYEEEEENPNLRDFLAEKDMYTLNAGIDNLEDENNKVLLMTLHNAKGLEFNNVFLGGMEEGVFPGFGAMMSGDESEIEEERRLCYVGITRAKERLFLSAAKRRMLRGQTQYNRRSRFIDEIPGQYLDTEQRVSEQRVVKNTERPAKYQYGAKAGKPYNLSDFKVKPVGELDYQVGDRVKHIKFGVGTVQEITKGGRDFEVAVEFDRVGRKKMFASFAKLKKVK</sequence>
<dbReference type="AlphaFoldDB" id="A0A414B2W8"/>
<dbReference type="EC" id="5.6.2.4" evidence="11"/>
<dbReference type="PROSITE" id="PS51217">
    <property type="entry name" value="UVRD_HELICASE_CTER"/>
    <property type="match status" value="1"/>
</dbReference>
<evidence type="ECO:0000256" key="11">
    <source>
        <dbReference type="RuleBase" id="RU364053"/>
    </source>
</evidence>
<dbReference type="FunFam" id="1.10.10.160:FF:000001">
    <property type="entry name" value="ATP-dependent DNA helicase"/>
    <property type="match status" value="1"/>
</dbReference>
<dbReference type="GO" id="GO:0016887">
    <property type="term" value="F:ATP hydrolysis activity"/>
    <property type="evidence" value="ECO:0007669"/>
    <property type="project" value="RHEA"/>
</dbReference>
<accession>A0A414B2W8</accession>
<dbReference type="GO" id="GO:0000725">
    <property type="term" value="P:recombinational repair"/>
    <property type="evidence" value="ECO:0007669"/>
    <property type="project" value="TreeGrafter"/>
</dbReference>
<dbReference type="RefSeq" id="WP_118381544.1">
    <property type="nucleotide sequence ID" value="NZ_CABJFJ010000017.1"/>
</dbReference>
<dbReference type="NCBIfam" id="TIGR01073">
    <property type="entry name" value="pcrA"/>
    <property type="match status" value="1"/>
</dbReference>
<dbReference type="GO" id="GO:0009314">
    <property type="term" value="P:response to radiation"/>
    <property type="evidence" value="ECO:0007669"/>
    <property type="project" value="UniProtKB-ARBA"/>
</dbReference>
<keyword evidence="6 11" id="KW-0238">DNA-binding</keyword>
<keyword evidence="15" id="KW-1185">Reference proteome</keyword>
<dbReference type="CDD" id="cd18807">
    <property type="entry name" value="SF1_C_UvrD"/>
    <property type="match status" value="1"/>
</dbReference>
<dbReference type="PANTHER" id="PTHR11070:SF2">
    <property type="entry name" value="ATP-DEPENDENT DNA HELICASE SRS2"/>
    <property type="match status" value="1"/>
</dbReference>
<dbReference type="Gene3D" id="1.10.486.10">
    <property type="entry name" value="PCRA, domain 4"/>
    <property type="match status" value="1"/>
</dbReference>
<evidence type="ECO:0000313" key="15">
    <source>
        <dbReference type="Proteomes" id="UP000284621"/>
    </source>
</evidence>
<dbReference type="GO" id="GO:0033202">
    <property type="term" value="C:DNA helicase complex"/>
    <property type="evidence" value="ECO:0007669"/>
    <property type="project" value="TreeGrafter"/>
</dbReference>
<dbReference type="Gene3D" id="1.10.10.160">
    <property type="match status" value="1"/>
</dbReference>
<evidence type="ECO:0000313" key="14">
    <source>
        <dbReference type="EMBL" id="RHC61389.1"/>
    </source>
</evidence>
<comment type="catalytic activity">
    <reaction evidence="8">
        <text>Couples ATP hydrolysis with the unwinding of duplex DNA by translocating in the 3'-5' direction.</text>
        <dbReference type="EC" id="5.6.2.4"/>
    </reaction>
</comment>
<gene>
    <name evidence="14" type="primary">pcrA</name>
    <name evidence="14" type="ORF">DW833_13120</name>
</gene>
<protein>
    <recommendedName>
        <fullName evidence="11">ATP-dependent DNA helicase</fullName>
        <ecNumber evidence="11">5.6.2.4</ecNumber>
    </recommendedName>
</protein>
<name>A0A414B2W8_9FIRM</name>
<evidence type="ECO:0000256" key="10">
    <source>
        <dbReference type="PROSITE-ProRule" id="PRU00560"/>
    </source>
</evidence>
<dbReference type="GO" id="GO:0005829">
    <property type="term" value="C:cytosol"/>
    <property type="evidence" value="ECO:0007669"/>
    <property type="project" value="TreeGrafter"/>
</dbReference>
<dbReference type="FunFam" id="1.10.486.10:FF:000003">
    <property type="entry name" value="ATP-dependent DNA helicase"/>
    <property type="match status" value="1"/>
</dbReference>
<evidence type="ECO:0000256" key="9">
    <source>
        <dbReference type="ARBA" id="ARBA00048988"/>
    </source>
</evidence>
<dbReference type="GO" id="GO:0006260">
    <property type="term" value="P:DNA replication"/>
    <property type="evidence" value="ECO:0007669"/>
    <property type="project" value="InterPro"/>
</dbReference>
<comment type="caution">
    <text evidence="14">The sequence shown here is derived from an EMBL/GenBank/DDBJ whole genome shotgun (WGS) entry which is preliminary data.</text>
</comment>
<dbReference type="SUPFAM" id="SSF52540">
    <property type="entry name" value="P-loop containing nucleoside triphosphate hydrolases"/>
    <property type="match status" value="1"/>
</dbReference>
<dbReference type="EMBL" id="QSID01000017">
    <property type="protein sequence ID" value="RHC61389.1"/>
    <property type="molecule type" value="Genomic_DNA"/>
</dbReference>
<dbReference type="Pfam" id="PF00580">
    <property type="entry name" value="UvrD-helicase"/>
    <property type="match status" value="1"/>
</dbReference>
<dbReference type="InterPro" id="IPR014016">
    <property type="entry name" value="UvrD-like_ATP-bd"/>
</dbReference>
<dbReference type="Pfam" id="PF21196">
    <property type="entry name" value="PcrA_UvrD_tudor"/>
    <property type="match status" value="1"/>
</dbReference>
<dbReference type="InterPro" id="IPR013986">
    <property type="entry name" value="DExx_box_DNA_helicase_dom_sf"/>
</dbReference>
<comment type="similarity">
    <text evidence="1 11">Belongs to the helicase family. UvrD subfamily.</text>
</comment>
<feature type="binding site" evidence="10">
    <location>
        <begin position="26"/>
        <end position="33"/>
    </location>
    <ligand>
        <name>ATP</name>
        <dbReference type="ChEBI" id="CHEBI:30616"/>
    </ligand>
</feature>
<evidence type="ECO:0000256" key="8">
    <source>
        <dbReference type="ARBA" id="ARBA00034617"/>
    </source>
</evidence>
<feature type="domain" description="UvrD-like helicase C-terminal" evidence="13">
    <location>
        <begin position="286"/>
        <end position="562"/>
    </location>
</feature>
<dbReference type="GO" id="GO:0003677">
    <property type="term" value="F:DNA binding"/>
    <property type="evidence" value="ECO:0007669"/>
    <property type="project" value="UniProtKB-KW"/>
</dbReference>
<evidence type="ECO:0000256" key="7">
    <source>
        <dbReference type="ARBA" id="ARBA00023235"/>
    </source>
</evidence>
<dbReference type="CDD" id="cd17932">
    <property type="entry name" value="DEXQc_UvrD"/>
    <property type="match status" value="1"/>
</dbReference>
<dbReference type="PANTHER" id="PTHR11070">
    <property type="entry name" value="UVRD / RECB / PCRA DNA HELICASE FAMILY MEMBER"/>
    <property type="match status" value="1"/>
</dbReference>
<keyword evidence="4 10" id="KW-0347">Helicase</keyword>
<keyword evidence="7" id="KW-0413">Isomerase</keyword>
<reference evidence="14 15" key="1">
    <citation type="submission" date="2018-08" db="EMBL/GenBank/DDBJ databases">
        <title>A genome reference for cultivated species of the human gut microbiota.</title>
        <authorList>
            <person name="Zou Y."/>
            <person name="Xue W."/>
            <person name="Luo G."/>
        </authorList>
    </citation>
    <scope>NUCLEOTIDE SEQUENCE [LARGE SCALE GENOMIC DNA]</scope>
    <source>
        <strain evidence="14 15">AM34-3LB</strain>
    </source>
</reference>
<dbReference type="PROSITE" id="PS51198">
    <property type="entry name" value="UVRD_HELICASE_ATP_BIND"/>
    <property type="match status" value="1"/>
</dbReference>
<keyword evidence="3 10" id="KW-0378">Hydrolase</keyword>
<dbReference type="Pfam" id="PF13361">
    <property type="entry name" value="UvrD_C"/>
    <property type="match status" value="1"/>
</dbReference>
<evidence type="ECO:0000256" key="3">
    <source>
        <dbReference type="ARBA" id="ARBA00022801"/>
    </source>
</evidence>
<evidence type="ECO:0000259" key="13">
    <source>
        <dbReference type="PROSITE" id="PS51217"/>
    </source>
</evidence>
<dbReference type="Proteomes" id="UP000284621">
    <property type="component" value="Unassembled WGS sequence"/>
</dbReference>
<evidence type="ECO:0000256" key="4">
    <source>
        <dbReference type="ARBA" id="ARBA00022806"/>
    </source>
</evidence>
<dbReference type="GO" id="GO:0043138">
    <property type="term" value="F:3'-5' DNA helicase activity"/>
    <property type="evidence" value="ECO:0007669"/>
    <property type="project" value="UniProtKB-EC"/>
</dbReference>
<keyword evidence="2 10" id="KW-0547">Nucleotide-binding</keyword>
<evidence type="ECO:0000256" key="5">
    <source>
        <dbReference type="ARBA" id="ARBA00022840"/>
    </source>
</evidence>
<dbReference type="InterPro" id="IPR027417">
    <property type="entry name" value="P-loop_NTPase"/>
</dbReference>
<evidence type="ECO:0000256" key="1">
    <source>
        <dbReference type="ARBA" id="ARBA00009922"/>
    </source>
</evidence>
<organism evidence="14 15">
    <name type="scientific">Anaerobutyricum hallii</name>
    <dbReference type="NCBI Taxonomy" id="39488"/>
    <lineage>
        <taxon>Bacteria</taxon>
        <taxon>Bacillati</taxon>
        <taxon>Bacillota</taxon>
        <taxon>Clostridia</taxon>
        <taxon>Lachnospirales</taxon>
        <taxon>Lachnospiraceae</taxon>
        <taxon>Anaerobutyricum</taxon>
    </lineage>
</organism>
<dbReference type="InterPro" id="IPR005751">
    <property type="entry name" value="ATP-dep_DNA_helicase_PcrA"/>
</dbReference>
<proteinExistence type="inferred from homology"/>
<evidence type="ECO:0000259" key="12">
    <source>
        <dbReference type="PROSITE" id="PS51198"/>
    </source>
</evidence>
<evidence type="ECO:0000256" key="6">
    <source>
        <dbReference type="ARBA" id="ARBA00023125"/>
    </source>
</evidence>